<name>A0A182W1T0_9DIPT</name>
<reference evidence="2" key="1">
    <citation type="submission" date="2013-03" db="EMBL/GenBank/DDBJ databases">
        <title>The Genome Sequence of Anopheles minimus MINIMUS1.</title>
        <authorList>
            <consortium name="The Broad Institute Genomics Platform"/>
            <person name="Neafsey D.E."/>
            <person name="Walton C."/>
            <person name="Walker B."/>
            <person name="Young S.K."/>
            <person name="Zeng Q."/>
            <person name="Gargeya S."/>
            <person name="Fitzgerald M."/>
            <person name="Haas B."/>
            <person name="Abouelleil A."/>
            <person name="Allen A.W."/>
            <person name="Alvarado L."/>
            <person name="Arachchi H.M."/>
            <person name="Berlin A.M."/>
            <person name="Chapman S.B."/>
            <person name="Gainer-Dewar J."/>
            <person name="Goldberg J."/>
            <person name="Griggs A."/>
            <person name="Gujja S."/>
            <person name="Hansen M."/>
            <person name="Howarth C."/>
            <person name="Imamovic A."/>
            <person name="Ireland A."/>
            <person name="Larimer J."/>
            <person name="McCowan C."/>
            <person name="Murphy C."/>
            <person name="Pearson M."/>
            <person name="Poon T.W."/>
            <person name="Priest M."/>
            <person name="Roberts A."/>
            <person name="Saif S."/>
            <person name="Shea T."/>
            <person name="Sisk P."/>
            <person name="Sykes S."/>
            <person name="Wortman J."/>
            <person name="Nusbaum C."/>
            <person name="Birren B."/>
        </authorList>
    </citation>
    <scope>NUCLEOTIDE SEQUENCE [LARGE SCALE GENOMIC DNA]</scope>
    <source>
        <strain evidence="2">MINIMUS1</strain>
    </source>
</reference>
<dbReference type="AlphaFoldDB" id="A0A182W1T0"/>
<accession>A0A182W1T0</accession>
<dbReference type="VEuPathDB" id="VectorBase:AMIN004290"/>
<keyword evidence="2" id="KW-1185">Reference proteome</keyword>
<evidence type="ECO:0000313" key="1">
    <source>
        <dbReference type="EnsemblMetazoa" id="AMIN004290-PA"/>
    </source>
</evidence>
<dbReference type="Proteomes" id="UP000075920">
    <property type="component" value="Unassembled WGS sequence"/>
</dbReference>
<proteinExistence type="predicted"/>
<dbReference type="EnsemblMetazoa" id="AMIN004290-RA">
    <property type="protein sequence ID" value="AMIN004290-PA"/>
    <property type="gene ID" value="AMIN004290"/>
</dbReference>
<sequence>MPRSAPYWNAVWGLISVTGVTLQHHGLGKIVRLNPGTRECIACTAILVQKSTRPWCSRVRKCEHHISLVKVNTY</sequence>
<protein>
    <submittedName>
        <fullName evidence="1">Uncharacterized protein</fullName>
    </submittedName>
</protein>
<evidence type="ECO:0000313" key="2">
    <source>
        <dbReference type="Proteomes" id="UP000075920"/>
    </source>
</evidence>
<reference evidence="1" key="2">
    <citation type="submission" date="2020-05" db="UniProtKB">
        <authorList>
            <consortium name="EnsemblMetazoa"/>
        </authorList>
    </citation>
    <scope>IDENTIFICATION</scope>
    <source>
        <strain evidence="1">MINIMUS1</strain>
    </source>
</reference>
<organism evidence="1 2">
    <name type="scientific">Anopheles minimus</name>
    <dbReference type="NCBI Taxonomy" id="112268"/>
    <lineage>
        <taxon>Eukaryota</taxon>
        <taxon>Metazoa</taxon>
        <taxon>Ecdysozoa</taxon>
        <taxon>Arthropoda</taxon>
        <taxon>Hexapoda</taxon>
        <taxon>Insecta</taxon>
        <taxon>Pterygota</taxon>
        <taxon>Neoptera</taxon>
        <taxon>Endopterygota</taxon>
        <taxon>Diptera</taxon>
        <taxon>Nematocera</taxon>
        <taxon>Culicoidea</taxon>
        <taxon>Culicidae</taxon>
        <taxon>Anophelinae</taxon>
        <taxon>Anopheles</taxon>
    </lineage>
</organism>